<reference evidence="2 3" key="1">
    <citation type="submission" date="2019-02" db="EMBL/GenBank/DDBJ databases">
        <title>Deep-cultivation of Planctomycetes and their phenomic and genomic characterization uncovers novel biology.</title>
        <authorList>
            <person name="Wiegand S."/>
            <person name="Jogler M."/>
            <person name="Boedeker C."/>
            <person name="Pinto D."/>
            <person name="Vollmers J."/>
            <person name="Rivas-Marin E."/>
            <person name="Kohn T."/>
            <person name="Peeters S.H."/>
            <person name="Heuer A."/>
            <person name="Rast P."/>
            <person name="Oberbeckmann S."/>
            <person name="Bunk B."/>
            <person name="Jeske O."/>
            <person name="Meyerdierks A."/>
            <person name="Storesund J.E."/>
            <person name="Kallscheuer N."/>
            <person name="Luecker S."/>
            <person name="Lage O.M."/>
            <person name="Pohl T."/>
            <person name="Merkel B.J."/>
            <person name="Hornburger P."/>
            <person name="Mueller R.-W."/>
            <person name="Bruemmer F."/>
            <person name="Labrenz M."/>
            <person name="Spormann A.M."/>
            <person name="Op Den Camp H."/>
            <person name="Overmann J."/>
            <person name="Amann R."/>
            <person name="Jetten M.S.M."/>
            <person name="Mascher T."/>
            <person name="Medema M.H."/>
            <person name="Devos D.P."/>
            <person name="Kaster A.-K."/>
            <person name="Ovreas L."/>
            <person name="Rohde M."/>
            <person name="Galperin M.Y."/>
            <person name="Jogler C."/>
        </authorList>
    </citation>
    <scope>NUCLEOTIDE SEQUENCE [LARGE SCALE GENOMIC DNA]</scope>
    <source>
        <strain evidence="2 3">Pla52n</strain>
    </source>
</reference>
<protein>
    <submittedName>
        <fullName evidence="2">Anaphase-promoting complex, cyclosome, subunit 3</fullName>
    </submittedName>
</protein>
<proteinExistence type="predicted"/>
<accession>A0A5C6ARR1</accession>
<name>A0A5C6ARR1_9BACT</name>
<keyword evidence="3" id="KW-1185">Reference proteome</keyword>
<evidence type="ECO:0000313" key="2">
    <source>
        <dbReference type="EMBL" id="TWU02665.1"/>
    </source>
</evidence>
<feature type="region of interest" description="Disordered" evidence="1">
    <location>
        <begin position="1"/>
        <end position="36"/>
    </location>
</feature>
<dbReference type="Gene3D" id="1.25.40.10">
    <property type="entry name" value="Tetratricopeptide repeat domain"/>
    <property type="match status" value="1"/>
</dbReference>
<dbReference type="InterPro" id="IPR011990">
    <property type="entry name" value="TPR-like_helical_dom_sf"/>
</dbReference>
<evidence type="ECO:0000313" key="3">
    <source>
        <dbReference type="Proteomes" id="UP000320176"/>
    </source>
</evidence>
<dbReference type="SUPFAM" id="SSF48452">
    <property type="entry name" value="TPR-like"/>
    <property type="match status" value="1"/>
</dbReference>
<feature type="compositionally biased region" description="Polar residues" evidence="1">
    <location>
        <begin position="1"/>
        <end position="27"/>
    </location>
</feature>
<dbReference type="AlphaFoldDB" id="A0A5C6ARR1"/>
<sequence>MSLHATTSSATRNKSSMAYINPSSSQRTEQRSDEAVERGQAILQKLEGQGREQAAVIIEKAIPCFEKALAIWPGNLEARFQLANAKYFLVDCLDDPERQCQLSREAIELLRAILRQEPGHEATEDCLAKCLFRLGEHTTAQEAKIACFDEAIEITQRLIDRVRNQPDDDADPQERIDCLVDLTHFIGTVFEFRAECESDNRMVWFEQAIKYSSQSIELDPMNVGARYGFARSLMEMSRSVSEPTEKTRLLQESLAANERLIRDLPSFDSQDPFFEVRQDWTPRFIEYNYACALAMLGQTERAIDALWELADDDSILFSKYETDEDLDSLRDHPRFKQLMADKASR</sequence>
<dbReference type="Proteomes" id="UP000320176">
    <property type="component" value="Unassembled WGS sequence"/>
</dbReference>
<gene>
    <name evidence="2" type="ORF">Pla52n_37220</name>
</gene>
<comment type="caution">
    <text evidence="2">The sequence shown here is derived from an EMBL/GenBank/DDBJ whole genome shotgun (WGS) entry which is preliminary data.</text>
</comment>
<evidence type="ECO:0000256" key="1">
    <source>
        <dbReference type="SAM" id="MobiDB-lite"/>
    </source>
</evidence>
<organism evidence="2 3">
    <name type="scientific">Stieleria varia</name>
    <dbReference type="NCBI Taxonomy" id="2528005"/>
    <lineage>
        <taxon>Bacteria</taxon>
        <taxon>Pseudomonadati</taxon>
        <taxon>Planctomycetota</taxon>
        <taxon>Planctomycetia</taxon>
        <taxon>Pirellulales</taxon>
        <taxon>Pirellulaceae</taxon>
        <taxon>Stieleria</taxon>
    </lineage>
</organism>
<dbReference type="NCBIfam" id="NF047558">
    <property type="entry name" value="TPR_END_plus"/>
    <property type="match status" value="1"/>
</dbReference>
<dbReference type="EMBL" id="SJPN01000004">
    <property type="protein sequence ID" value="TWU02665.1"/>
    <property type="molecule type" value="Genomic_DNA"/>
</dbReference>